<dbReference type="Pfam" id="PF24758">
    <property type="entry name" value="LRR_At5g56370"/>
    <property type="match status" value="1"/>
</dbReference>
<dbReference type="PANTHER" id="PTHR31900:SF34">
    <property type="entry name" value="EMB|CAB62440.1-RELATED"/>
    <property type="match status" value="1"/>
</dbReference>
<proteinExistence type="predicted"/>
<dbReference type="InterPro" id="IPR032675">
    <property type="entry name" value="LRR_dom_sf"/>
</dbReference>
<keyword evidence="3" id="KW-1185">Reference proteome</keyword>
<organism evidence="2 3">
    <name type="scientific">Oldenlandia corymbosa var. corymbosa</name>
    <dbReference type="NCBI Taxonomy" id="529605"/>
    <lineage>
        <taxon>Eukaryota</taxon>
        <taxon>Viridiplantae</taxon>
        <taxon>Streptophyta</taxon>
        <taxon>Embryophyta</taxon>
        <taxon>Tracheophyta</taxon>
        <taxon>Spermatophyta</taxon>
        <taxon>Magnoliopsida</taxon>
        <taxon>eudicotyledons</taxon>
        <taxon>Gunneridae</taxon>
        <taxon>Pentapetalae</taxon>
        <taxon>asterids</taxon>
        <taxon>lamiids</taxon>
        <taxon>Gentianales</taxon>
        <taxon>Rubiaceae</taxon>
        <taxon>Rubioideae</taxon>
        <taxon>Spermacoceae</taxon>
        <taxon>Hedyotis-Oldenlandia complex</taxon>
        <taxon>Oldenlandia</taxon>
    </lineage>
</organism>
<sequence>MNSVVATSSLSKSWRPRWTEVTSFHFGNRWWPDGNGLDCAQFVNKSLRRNNNESSPAIHKFGLQWDSTFASGFNPNMFLTRCLLSAVCRKVRVVDLDAFSVRRGGISIPEELYTCKTLEILKLRGPFEVKAPPPDEEVEVFLPKLVHLELNFVHYYHVSGDEFIHKLIRGCPVLQSLRIERNQYFSDSKDVSWSISSPALECLEIYSHDDGCFKRCETLNFKLEIDAPALKKLVLIDRVAGEISIRGGGLLSID</sequence>
<dbReference type="Proteomes" id="UP001161247">
    <property type="component" value="Chromosome 6"/>
</dbReference>
<dbReference type="Gene3D" id="3.80.10.10">
    <property type="entry name" value="Ribonuclease Inhibitor"/>
    <property type="match status" value="1"/>
</dbReference>
<dbReference type="InterPro" id="IPR050232">
    <property type="entry name" value="FBL13/AtMIF1-like"/>
</dbReference>
<evidence type="ECO:0000313" key="3">
    <source>
        <dbReference type="Proteomes" id="UP001161247"/>
    </source>
</evidence>
<dbReference type="PANTHER" id="PTHR31900">
    <property type="entry name" value="F-BOX/RNI SUPERFAMILY PROTEIN-RELATED"/>
    <property type="match status" value="1"/>
</dbReference>
<evidence type="ECO:0000259" key="1">
    <source>
        <dbReference type="Pfam" id="PF24758"/>
    </source>
</evidence>
<feature type="domain" description="F-box/LRR-repeat protein 15/At3g58940/PEG3-like LRR" evidence="1">
    <location>
        <begin position="104"/>
        <end position="240"/>
    </location>
</feature>
<reference evidence="2" key="1">
    <citation type="submission" date="2023-03" db="EMBL/GenBank/DDBJ databases">
        <authorList>
            <person name="Julca I."/>
        </authorList>
    </citation>
    <scope>NUCLEOTIDE SEQUENCE</scope>
</reference>
<protein>
    <submittedName>
        <fullName evidence="2">OLC1v1010578C1</fullName>
    </submittedName>
</protein>
<accession>A0AAV1DRP1</accession>
<evidence type="ECO:0000313" key="2">
    <source>
        <dbReference type="EMBL" id="CAI9110531.1"/>
    </source>
</evidence>
<dbReference type="SUPFAM" id="SSF52047">
    <property type="entry name" value="RNI-like"/>
    <property type="match status" value="1"/>
</dbReference>
<dbReference type="EMBL" id="OX459123">
    <property type="protein sequence ID" value="CAI9110531.1"/>
    <property type="molecule type" value="Genomic_DNA"/>
</dbReference>
<name>A0AAV1DRP1_OLDCO</name>
<gene>
    <name evidence="2" type="ORF">OLC1_LOCUS18159</name>
</gene>
<dbReference type="AlphaFoldDB" id="A0AAV1DRP1"/>
<dbReference type="InterPro" id="IPR055411">
    <property type="entry name" value="LRR_FXL15/At3g58940/PEG3-like"/>
</dbReference>